<dbReference type="Gene3D" id="2.120.10.30">
    <property type="entry name" value="TolB, C-terminal domain"/>
    <property type="match status" value="1"/>
</dbReference>
<name>A0ABX2IMS5_9RHOO</name>
<keyword evidence="1" id="KW-0732">Signal</keyword>
<evidence type="ECO:0000313" key="3">
    <source>
        <dbReference type="EMBL" id="NSL55974.1"/>
    </source>
</evidence>
<dbReference type="PANTHER" id="PTHR19328:SF75">
    <property type="entry name" value="ALDOSE SUGAR DEHYDROGENASE YLII"/>
    <property type="match status" value="1"/>
</dbReference>
<dbReference type="InterPro" id="IPR011042">
    <property type="entry name" value="6-blade_b-propeller_TolB-like"/>
</dbReference>
<sequence>MWIARYLSAGLAGLSALTALAAEAPRCDAVAAAPSPGRIQLSEVARGLENPWALVFLPDGRMLVSERPGRLRLVTPQGQLSAPLAGVPAVVAKGQGGLLDVALDPDFARNRLVYLGYAEAGEGGAGTAIASARLDEAGLALRELRVIYRQTPKVSGSGHFGVRFAFGADGKLYAALGERQKFEPAQDPQQSLGKVIRLNPDGSAPADNPFTGKAGWLPEIWSLGHRNPQGFARQPGSDRLWLVEHGARGGDEINLLAAGTNYGWPVISYGTHYTGLKIGEGQAKPGMAQPQCYWDPSIAPGNMSFYSGDKVLGWRGNLFVAALKDQAVHRLTLDGTRISGAERIPVGKRVRDIRVGPDGWLYLITDESEGQILRLSLQ</sequence>
<organism evidence="3 4">
    <name type="scientific">Uliginosibacterium aquaticum</name>
    <dbReference type="NCBI Taxonomy" id="2731212"/>
    <lineage>
        <taxon>Bacteria</taxon>
        <taxon>Pseudomonadati</taxon>
        <taxon>Pseudomonadota</taxon>
        <taxon>Betaproteobacteria</taxon>
        <taxon>Rhodocyclales</taxon>
        <taxon>Zoogloeaceae</taxon>
        <taxon>Uliginosibacterium</taxon>
    </lineage>
</organism>
<dbReference type="Proteomes" id="UP000778523">
    <property type="component" value="Unassembled WGS sequence"/>
</dbReference>
<dbReference type="SUPFAM" id="SSF50952">
    <property type="entry name" value="Soluble quinoprotein glucose dehydrogenase"/>
    <property type="match status" value="1"/>
</dbReference>
<keyword evidence="4" id="KW-1185">Reference proteome</keyword>
<evidence type="ECO:0000259" key="2">
    <source>
        <dbReference type="Pfam" id="PF07995"/>
    </source>
</evidence>
<protein>
    <submittedName>
        <fullName evidence="3">PQQ-dependent sugar dehydrogenase</fullName>
    </submittedName>
</protein>
<feature type="signal peptide" evidence="1">
    <location>
        <begin position="1"/>
        <end position="21"/>
    </location>
</feature>
<reference evidence="3 4" key="1">
    <citation type="submission" date="2020-06" db="EMBL/GenBank/DDBJ databases">
        <title>Draft genome of Uliginosibacterium sp. IMCC34675.</title>
        <authorList>
            <person name="Song J."/>
        </authorList>
    </citation>
    <scope>NUCLEOTIDE SEQUENCE [LARGE SCALE GENOMIC DNA]</scope>
    <source>
        <strain evidence="3 4">IMCC34675</strain>
    </source>
</reference>
<evidence type="ECO:0000313" key="4">
    <source>
        <dbReference type="Proteomes" id="UP000778523"/>
    </source>
</evidence>
<dbReference type="Pfam" id="PF07995">
    <property type="entry name" value="GSDH"/>
    <property type="match status" value="1"/>
</dbReference>
<feature type="chain" id="PRO_5045932727" evidence="1">
    <location>
        <begin position="22"/>
        <end position="378"/>
    </location>
</feature>
<dbReference type="RefSeq" id="WP_170022336.1">
    <property type="nucleotide sequence ID" value="NZ_JABCSC020000003.1"/>
</dbReference>
<gene>
    <name evidence="3" type="ORF">HJ583_013115</name>
</gene>
<dbReference type="InterPro" id="IPR011041">
    <property type="entry name" value="Quinoprot_gluc/sorb_DH_b-prop"/>
</dbReference>
<evidence type="ECO:0000256" key="1">
    <source>
        <dbReference type="SAM" id="SignalP"/>
    </source>
</evidence>
<feature type="domain" description="Glucose/Sorbosone dehydrogenase" evidence="2">
    <location>
        <begin position="48"/>
        <end position="374"/>
    </location>
</feature>
<dbReference type="EMBL" id="JABCSC020000003">
    <property type="protein sequence ID" value="NSL55974.1"/>
    <property type="molecule type" value="Genomic_DNA"/>
</dbReference>
<comment type="caution">
    <text evidence="3">The sequence shown here is derived from an EMBL/GenBank/DDBJ whole genome shotgun (WGS) entry which is preliminary data.</text>
</comment>
<dbReference type="PANTHER" id="PTHR19328">
    <property type="entry name" value="HEDGEHOG-INTERACTING PROTEIN"/>
    <property type="match status" value="1"/>
</dbReference>
<accession>A0ABX2IMS5</accession>
<dbReference type="InterPro" id="IPR012938">
    <property type="entry name" value="Glc/Sorbosone_DH"/>
</dbReference>
<proteinExistence type="predicted"/>